<feature type="transmembrane region" description="Helical" evidence="3">
    <location>
        <begin position="405"/>
        <end position="423"/>
    </location>
</feature>
<keyword evidence="2 3" id="KW-0472">Membrane</keyword>
<gene>
    <name evidence="4" type="ORF">H8711_01170</name>
</gene>
<reference evidence="4" key="1">
    <citation type="submission" date="2020-08" db="EMBL/GenBank/DDBJ databases">
        <title>Genome public.</title>
        <authorList>
            <person name="Liu C."/>
            <person name="Sun Q."/>
        </authorList>
    </citation>
    <scope>NUCLEOTIDE SEQUENCE</scope>
    <source>
        <strain evidence="4">NSJ-31</strain>
    </source>
</reference>
<dbReference type="RefSeq" id="WP_249281700.1">
    <property type="nucleotide sequence ID" value="NZ_JACRST010000001.1"/>
</dbReference>
<dbReference type="PANTHER" id="PTHR22550:SF5">
    <property type="entry name" value="LEUCINE ZIPPER PROTEIN 4"/>
    <property type="match status" value="1"/>
</dbReference>
<dbReference type="PANTHER" id="PTHR22550">
    <property type="entry name" value="SPORE GERMINATION PROTEIN"/>
    <property type="match status" value="1"/>
</dbReference>
<proteinExistence type="inferred from homology"/>
<dbReference type="GO" id="GO:0016020">
    <property type="term" value="C:membrane"/>
    <property type="evidence" value="ECO:0007669"/>
    <property type="project" value="InterPro"/>
</dbReference>
<evidence type="ECO:0000256" key="2">
    <source>
        <dbReference type="ARBA" id="ARBA00023136"/>
    </source>
</evidence>
<dbReference type="AlphaFoldDB" id="A0A926DX80"/>
<evidence type="ECO:0000256" key="1">
    <source>
        <dbReference type="ARBA" id="ARBA00005278"/>
    </source>
</evidence>
<name>A0A926DX80_9FIRM</name>
<evidence type="ECO:0000256" key="3">
    <source>
        <dbReference type="SAM" id="Phobius"/>
    </source>
</evidence>
<dbReference type="EMBL" id="JACRST010000001">
    <property type="protein sequence ID" value="MBC8545548.1"/>
    <property type="molecule type" value="Genomic_DNA"/>
</dbReference>
<organism evidence="4 5">
    <name type="scientific">Ligaoa zhengdingensis</name>
    <dbReference type="NCBI Taxonomy" id="2763658"/>
    <lineage>
        <taxon>Bacteria</taxon>
        <taxon>Bacillati</taxon>
        <taxon>Bacillota</taxon>
        <taxon>Clostridia</taxon>
        <taxon>Eubacteriales</taxon>
        <taxon>Oscillospiraceae</taxon>
        <taxon>Ligaoa</taxon>
    </lineage>
</organism>
<keyword evidence="5" id="KW-1185">Reference proteome</keyword>
<comment type="similarity">
    <text evidence="1">Belongs to the GerABKA family.</text>
</comment>
<protein>
    <submittedName>
        <fullName evidence="4">Spore germination protein</fullName>
    </submittedName>
</protein>
<feature type="transmembrane region" description="Helical" evidence="3">
    <location>
        <begin position="354"/>
        <end position="371"/>
    </location>
</feature>
<keyword evidence="3" id="KW-0812">Transmembrane</keyword>
<dbReference type="GO" id="GO:0009847">
    <property type="term" value="P:spore germination"/>
    <property type="evidence" value="ECO:0007669"/>
    <property type="project" value="InterPro"/>
</dbReference>
<dbReference type="Proteomes" id="UP000653127">
    <property type="component" value="Unassembled WGS sequence"/>
</dbReference>
<feature type="transmembrane region" description="Helical" evidence="3">
    <location>
        <begin position="435"/>
        <end position="458"/>
    </location>
</feature>
<dbReference type="Pfam" id="PF03323">
    <property type="entry name" value="GerA"/>
    <property type="match status" value="1"/>
</dbReference>
<feature type="transmembrane region" description="Helical" evidence="3">
    <location>
        <begin position="312"/>
        <end position="334"/>
    </location>
</feature>
<sequence>MLFNRMERKLQRSAGAEYVKNSPPQGDDIRLGSDLTQNMINIRQYLHDTADFVNKEVLVCGQRVQLLTFEGMVSTANMTEALLEPLLSLRLENPTPQSLLWWMRNEAVLAPEQKEVYSLGELYKALMSGFVGVLIDGVDVAVIAGIQGFAYRSVSEPDSEVNVRGSREGLVEPIRTNMSLIRRRIKSSRLVFELTSAGSTSKTDLCLCYLANMVSPEILEDVRSRLARMDLDMILDSGYVQPFLDTNLSSLFSNVGVTERPDTVAAKISEGRVVVLVDGTPFALIVPYLFSENFQTLDDYAHRPYYASFIRIMKYVSFFFTILLPGAYVAIASFHPELFPEALLFNIAAAEETTPFPLMFEALIIHIIYEIMREAGLRLPRPIGHAVGIVGGLVIGDAAVTAGLIGAPMVMVVALTAISSFVVPSLYEPVTILRFLFIIVGGVSGLYGITLVLCIVFVNLCAINAYGVPATAPATPTKLFDLRDVLIRSSWKTLGRRTLRVQKLPGSEVGDKGGDI</sequence>
<accession>A0A926DX80</accession>
<keyword evidence="3" id="KW-1133">Transmembrane helix</keyword>
<dbReference type="PIRSF" id="PIRSF005690">
    <property type="entry name" value="GerBA"/>
    <property type="match status" value="1"/>
</dbReference>
<dbReference type="InterPro" id="IPR004995">
    <property type="entry name" value="Spore_Ger"/>
</dbReference>
<dbReference type="InterPro" id="IPR050768">
    <property type="entry name" value="UPF0353/GerABKA_families"/>
</dbReference>
<evidence type="ECO:0000313" key="5">
    <source>
        <dbReference type="Proteomes" id="UP000653127"/>
    </source>
</evidence>
<evidence type="ECO:0000313" key="4">
    <source>
        <dbReference type="EMBL" id="MBC8545548.1"/>
    </source>
</evidence>
<comment type="caution">
    <text evidence="4">The sequence shown here is derived from an EMBL/GenBank/DDBJ whole genome shotgun (WGS) entry which is preliminary data.</text>
</comment>